<dbReference type="AlphaFoldDB" id="A0A1C4GLV0"/>
<keyword evidence="2" id="KW-1185">Reference proteome</keyword>
<sequence length="280" mass="32254">MKFRFEWPTSRQPVTLPEGITAEQAISLDVSNGVFGPHNQVPEEHDAVAFYWHFTRPVIRNLCGNYICLLDGVELHYGESQPLRVGSHLQVGHFKLEITPEDANARDDQGFYPLICTDDAWQAENKLPEVEDILPNGGSYINDLHYFNDVIAQGDSKDALKMLEIEYKRFLIWQEQRGQYYDNVGNQDAYIIKTDNHFDSVKECLKEKTLTECIVDRTFLMEKVWPDFESGDALDDIFAGEEKPDLLKLLSPEHIVAKGKYQVPELVFRDFHKIGLDSHY</sequence>
<evidence type="ECO:0008006" key="3">
    <source>
        <dbReference type="Google" id="ProtNLM"/>
    </source>
</evidence>
<evidence type="ECO:0000313" key="2">
    <source>
        <dbReference type="Proteomes" id="UP000198515"/>
    </source>
</evidence>
<proteinExistence type="predicted"/>
<reference evidence="2" key="1">
    <citation type="submission" date="2016-08" db="EMBL/GenBank/DDBJ databases">
        <authorList>
            <person name="Varghese N."/>
            <person name="Submissions Spin"/>
        </authorList>
    </citation>
    <scope>NUCLEOTIDE SEQUENCE [LARGE SCALE GENOMIC DNA]</scope>
    <source>
        <strain evidence="2">REICA_142</strain>
    </source>
</reference>
<organism evidence="1 2">
    <name type="scientific">Kosakonia oryziphila</name>
    <dbReference type="NCBI Taxonomy" id="1005667"/>
    <lineage>
        <taxon>Bacteria</taxon>
        <taxon>Pseudomonadati</taxon>
        <taxon>Pseudomonadota</taxon>
        <taxon>Gammaproteobacteria</taxon>
        <taxon>Enterobacterales</taxon>
        <taxon>Enterobacteriaceae</taxon>
        <taxon>Kosakonia</taxon>
    </lineage>
</organism>
<dbReference type="InterPro" id="IPR047914">
    <property type="entry name" value="TagK-like_C"/>
</dbReference>
<gene>
    <name evidence="1" type="ORF">GA0061070_10848</name>
</gene>
<dbReference type="OrthoDB" id="6516812at2"/>
<accession>A0A1C4GLV0</accession>
<dbReference type="RefSeq" id="WP_090138892.1">
    <property type="nucleotide sequence ID" value="NZ_FMBC01000084.1"/>
</dbReference>
<dbReference type="Proteomes" id="UP000198515">
    <property type="component" value="Unassembled WGS sequence"/>
</dbReference>
<evidence type="ECO:0000313" key="1">
    <source>
        <dbReference type="EMBL" id="SCC69189.1"/>
    </source>
</evidence>
<protein>
    <recommendedName>
        <fullName evidence="3">TagK domain-containing protein</fullName>
    </recommendedName>
</protein>
<dbReference type="NCBIfam" id="NF033419">
    <property type="entry name" value="T6SS_TagK_dom"/>
    <property type="match status" value="1"/>
</dbReference>
<dbReference type="EMBL" id="FMBC01000084">
    <property type="protein sequence ID" value="SCC69189.1"/>
    <property type="molecule type" value="Genomic_DNA"/>
</dbReference>
<name>A0A1C4GLV0_9ENTR</name>